<feature type="region of interest" description="Disordered" evidence="3">
    <location>
        <begin position="133"/>
        <end position="185"/>
    </location>
</feature>
<feature type="compositionally biased region" description="Polar residues" evidence="3">
    <location>
        <begin position="350"/>
        <end position="369"/>
    </location>
</feature>
<reference evidence="5" key="1">
    <citation type="submission" date="2021-01" db="EMBL/GenBank/DDBJ databases">
        <authorList>
            <person name="Corre E."/>
            <person name="Pelletier E."/>
            <person name="Niang G."/>
            <person name="Scheremetjew M."/>
            <person name="Finn R."/>
            <person name="Kale V."/>
            <person name="Holt S."/>
            <person name="Cochrane G."/>
            <person name="Meng A."/>
            <person name="Brown T."/>
            <person name="Cohen L."/>
        </authorList>
    </citation>
    <scope>NUCLEOTIDE SEQUENCE</scope>
    <source>
        <strain evidence="5">10249 10 AB</strain>
    </source>
</reference>
<evidence type="ECO:0000313" key="5">
    <source>
        <dbReference type="EMBL" id="CAE0718810.1"/>
    </source>
</evidence>
<feature type="compositionally biased region" description="Low complexity" evidence="3">
    <location>
        <begin position="451"/>
        <end position="463"/>
    </location>
</feature>
<dbReference type="EMBL" id="HBIX01015942">
    <property type="protein sequence ID" value="CAE0718810.1"/>
    <property type="molecule type" value="Transcribed_RNA"/>
</dbReference>
<feature type="compositionally biased region" description="Basic and acidic residues" evidence="3">
    <location>
        <begin position="336"/>
        <end position="349"/>
    </location>
</feature>
<feature type="compositionally biased region" description="Low complexity" evidence="3">
    <location>
        <begin position="149"/>
        <end position="162"/>
    </location>
</feature>
<evidence type="ECO:0000256" key="1">
    <source>
        <dbReference type="ARBA" id="ARBA00010845"/>
    </source>
</evidence>
<sequence>MRRSRKKQNASAASREENRSSAATVPTRRQQPPPEVLQQQRKKHHDEVTNLTTKNYRLAKELADLRLKHRDECKNVTRLTMENMNLASRCREAISHVAMLKKELAMQQKRTAQALASQREQTKRMADNLTNSFISFSSPDRKSHHNRDGSSSSSSINNSNHNKTPIVSKEEDEDDNVMRLVSSTPSPNRVVLRSLIANDVDKDKDDDDDGETKSYSNMVIKASTKIPSETKMPSSPTEETRDSSASTATNNPTSDLDEDDKVPESIALASSTLNETPENEKENLGKNEKKQKQKLPFVYSTPKISDRSQSIDRDVLFPFSASPQVFNKSNPNRVNRSYDEEFPSDKIEQNDSTGDGKNTNSQRQLNLMNSIDAFEQSFSIDFPESFTPKENNKGAPSSGSGQKIYNPFFATPEKRKQGEDSYVYITPKEEKKTPEPLEKSDIEYKTPPKSANNAPTTTADNAAIVSDEKEQLSKRPGKVTPSAARARYERALSSSRDLNNASISNDAIIGAEKTSSSESDNSPTALFRRIQQKKRLDMNLEGISKGDGPVSESPSPISSSDEIQQPRTSIVDIVDSFEQTASENRDGGKEQKSSSSRFQGPIRSLRRRSVKTPISYAEPALNTKLRRGDTFFPKNGPMMTGNEADSDGQSQNQAMNVIPPAAVVSP</sequence>
<feature type="compositionally biased region" description="Basic and acidic residues" evidence="3">
    <location>
        <begin position="583"/>
        <end position="592"/>
    </location>
</feature>
<organism evidence="5">
    <name type="scientific">Pseudo-nitzschia australis</name>
    <dbReference type="NCBI Taxonomy" id="44445"/>
    <lineage>
        <taxon>Eukaryota</taxon>
        <taxon>Sar</taxon>
        <taxon>Stramenopiles</taxon>
        <taxon>Ochrophyta</taxon>
        <taxon>Bacillariophyta</taxon>
        <taxon>Bacillariophyceae</taxon>
        <taxon>Bacillariophycidae</taxon>
        <taxon>Bacillariales</taxon>
        <taxon>Bacillariaceae</taxon>
        <taxon>Pseudo-nitzschia</taxon>
    </lineage>
</organism>
<evidence type="ECO:0000259" key="4">
    <source>
        <dbReference type="Pfam" id="PF07557"/>
    </source>
</evidence>
<feature type="compositionally biased region" description="Basic and acidic residues" evidence="3">
    <location>
        <begin position="427"/>
        <end position="446"/>
    </location>
</feature>
<feature type="compositionally biased region" description="Polar residues" evidence="3">
    <location>
        <begin position="492"/>
        <end position="505"/>
    </location>
</feature>
<dbReference type="Pfam" id="PF07557">
    <property type="entry name" value="Shugoshin_C"/>
    <property type="match status" value="1"/>
</dbReference>
<dbReference type="GO" id="GO:0045132">
    <property type="term" value="P:meiotic chromosome segregation"/>
    <property type="evidence" value="ECO:0007669"/>
    <property type="project" value="InterPro"/>
</dbReference>
<dbReference type="GO" id="GO:0005634">
    <property type="term" value="C:nucleus"/>
    <property type="evidence" value="ECO:0007669"/>
    <property type="project" value="InterPro"/>
</dbReference>
<dbReference type="GO" id="GO:0000775">
    <property type="term" value="C:chromosome, centromeric region"/>
    <property type="evidence" value="ECO:0007669"/>
    <property type="project" value="InterPro"/>
</dbReference>
<feature type="compositionally biased region" description="Basic and acidic residues" evidence="3">
    <location>
        <begin position="278"/>
        <end position="290"/>
    </location>
</feature>
<feature type="compositionally biased region" description="Polar residues" evidence="3">
    <location>
        <begin position="225"/>
        <end position="237"/>
    </location>
</feature>
<feature type="compositionally biased region" description="Polar residues" evidence="3">
    <location>
        <begin position="513"/>
        <end position="524"/>
    </location>
</feature>
<protein>
    <recommendedName>
        <fullName evidence="4">Shugoshin C-terminal domain-containing protein</fullName>
    </recommendedName>
</protein>
<feature type="region of interest" description="Disordered" evidence="3">
    <location>
        <begin position="1"/>
        <end position="46"/>
    </location>
</feature>
<feature type="compositionally biased region" description="Polar residues" evidence="3">
    <location>
        <begin position="394"/>
        <end position="403"/>
    </location>
</feature>
<gene>
    <name evidence="5" type="ORF">PAUS00366_LOCUS11564</name>
</gene>
<evidence type="ECO:0000256" key="3">
    <source>
        <dbReference type="SAM" id="MobiDB-lite"/>
    </source>
</evidence>
<dbReference type="InterPro" id="IPR011515">
    <property type="entry name" value="Shugoshin_C"/>
</dbReference>
<accession>A0A7S4EKL7</accession>
<feature type="region of interest" description="Disordered" evidence="3">
    <location>
        <begin position="627"/>
        <end position="666"/>
    </location>
</feature>
<feature type="compositionally biased region" description="Low complexity" evidence="3">
    <location>
        <begin position="243"/>
        <end position="254"/>
    </location>
</feature>
<evidence type="ECO:0000256" key="2">
    <source>
        <dbReference type="ARBA" id="ARBA00022829"/>
    </source>
</evidence>
<feature type="region of interest" description="Disordered" evidence="3">
    <location>
        <begin position="200"/>
        <end position="307"/>
    </location>
</feature>
<feature type="compositionally biased region" description="Low complexity" evidence="3">
    <location>
        <begin position="551"/>
        <end position="565"/>
    </location>
</feature>
<feature type="domain" description="Shugoshin C-terminal" evidence="4">
    <location>
        <begin position="606"/>
        <end position="627"/>
    </location>
</feature>
<proteinExistence type="inferred from homology"/>
<dbReference type="AlphaFoldDB" id="A0A7S4EKL7"/>
<name>A0A7S4EKL7_9STRA</name>
<comment type="similarity">
    <text evidence="1">Belongs to the shugoshin family.</text>
</comment>
<keyword evidence="2" id="KW-0159">Chromosome partition</keyword>
<feature type="region of interest" description="Disordered" evidence="3">
    <location>
        <begin position="327"/>
        <end position="612"/>
    </location>
</feature>